<sequence>MEGKWMKRGFLYAFCAAALLLVAPGCKDDAVEDSGTPDTPQAEDVFSQLNRDIADMQSLAEGHVKVLTCFTEADGSAVMELDNNHVLNIYAEQEKVNSVPLVGIDGNGYWTYELDGSSGTLEGNDGQPAPALSSTGKSAVTPQFRLSDKRYWEVSFDGGEWKQLSTRQVWDVDKAGKSAFSPFASCSVDGDKVTIYLRCGAYEINVPVEGKATTDAWNKFVAGADGNVLLDFSYAGYRHGEEAPPEAAWERVNVRQWMDDYKVGARQALLDIMAKYGLDKSSGNGNANVVIYFPAGDYVLHNEDDNTKDDNKTSGDTDSRGNNTSHAITMFGGNFVIKGDGPDKTRLIMETPMLPNNNSMYSSPTLITIKHNSFLTSDVYDVTGSAAKGTFSVEVANANAFSEGEWVCLYLHDNSPELVAQELQPYEWESTMTNISEEGVQVEDIHQIEKIEGNTVTFKEPIMHEVDPQWDWQLRKYRHYENVGVEDLCFVGHSVSDFKHHRSWEDDGAYKPINFMRLVNSWMRRVRFTSVSEAASIISCANCSAYDIDIDGNGGHAAIRSQGSSRVFIGAVRDRSNRPPADQWSSSNIVEGAGQYHACGVSKPSMGAVIWRVSWGSDACFEAHATQPRATLIDCCTGGFMQTRQGGDAEQVPNHLADLTIWNMNSINSPAPKGNGNVGTEFDWWRSGWKYWKILPPVIVGFHGEPVTFVQDQVKLDESNGTPVEPQSLYEAQLERRLGYVPAWLNALK</sequence>
<dbReference type="Pfam" id="PF16378">
    <property type="entry name" value="DUF4988"/>
    <property type="match status" value="1"/>
</dbReference>
<keyword evidence="2" id="KW-0732">Signal</keyword>
<organism evidence="5 6">
    <name type="scientific">Bacteroides gallinaceum</name>
    <dbReference type="NCBI Taxonomy" id="1462571"/>
    <lineage>
        <taxon>Bacteria</taxon>
        <taxon>Pseudomonadati</taxon>
        <taxon>Bacteroidota</taxon>
        <taxon>Bacteroidia</taxon>
        <taxon>Bacteroidales</taxon>
        <taxon>Bacteroidaceae</taxon>
        <taxon>Bacteroides</taxon>
    </lineage>
</organism>
<reference evidence="6" key="2">
    <citation type="submission" date="2023-07" db="EMBL/GenBank/DDBJ databases">
        <title>Identification and characterization of horizontal gene transfer across gut microbiota members of farm animals based on homology search.</title>
        <authorList>
            <person name="Schwarzerova J."/>
            <person name="Nykrynova M."/>
            <person name="Jureckova K."/>
            <person name="Cejkova D."/>
            <person name="Rychlik I."/>
        </authorList>
    </citation>
    <scope>NUCLEOTIDE SEQUENCE [LARGE SCALE GENOMIC DNA]</scope>
    <source>
        <strain evidence="6">109_WCHN</strain>
    </source>
</reference>
<comment type="caution">
    <text evidence="5">The sequence shown here is derived from an EMBL/GenBank/DDBJ whole genome shotgun (WGS) entry which is preliminary data.</text>
</comment>
<feature type="domain" description="DUF4988" evidence="4">
    <location>
        <begin position="43"/>
        <end position="207"/>
    </location>
</feature>
<protein>
    <submittedName>
        <fullName evidence="5">DUF4955 domain-containing protein</fullName>
    </submittedName>
</protein>
<accession>A0ABT7VJ46</accession>
<evidence type="ECO:0000313" key="6">
    <source>
        <dbReference type="Proteomes" id="UP001169458"/>
    </source>
</evidence>
<dbReference type="RefSeq" id="WP_289561229.1">
    <property type="nucleotide sequence ID" value="NZ_JAUDEN010000039.1"/>
</dbReference>
<reference evidence="5 6" key="1">
    <citation type="submission" date="2023-06" db="EMBL/GenBank/DDBJ databases">
        <authorList>
            <person name="Zeman M."/>
            <person name="Kubasova T."/>
            <person name="Jahodarova E."/>
            <person name="Nykrynova M."/>
            <person name="Rychlik I."/>
        </authorList>
    </citation>
    <scope>NUCLEOTIDE SEQUENCE [LARGE SCALE GENOMIC DNA]</scope>
    <source>
        <strain evidence="5 6">109_WCHN</strain>
    </source>
</reference>
<keyword evidence="6" id="KW-1185">Reference proteome</keyword>
<feature type="signal peptide" evidence="2">
    <location>
        <begin position="1"/>
        <end position="27"/>
    </location>
</feature>
<dbReference type="Pfam" id="PF16315">
    <property type="entry name" value="DUF4955"/>
    <property type="match status" value="1"/>
</dbReference>
<dbReference type="Proteomes" id="UP001169458">
    <property type="component" value="Unassembled WGS sequence"/>
</dbReference>
<evidence type="ECO:0000256" key="1">
    <source>
        <dbReference type="SAM" id="MobiDB-lite"/>
    </source>
</evidence>
<dbReference type="InterPro" id="IPR032149">
    <property type="entry name" value="DUF4988"/>
</dbReference>
<feature type="domain" description="DUF4955" evidence="3">
    <location>
        <begin position="594"/>
        <end position="748"/>
    </location>
</feature>
<evidence type="ECO:0000259" key="3">
    <source>
        <dbReference type="Pfam" id="PF16315"/>
    </source>
</evidence>
<proteinExistence type="predicted"/>
<dbReference type="EMBL" id="JAUDEN010000039">
    <property type="protein sequence ID" value="MDM8326329.1"/>
    <property type="molecule type" value="Genomic_DNA"/>
</dbReference>
<dbReference type="InterPro" id="IPR032532">
    <property type="entry name" value="DUF4955"/>
</dbReference>
<name>A0ABT7VJ46_9BACE</name>
<gene>
    <name evidence="5" type="ORF">QUW60_14020</name>
</gene>
<feature type="chain" id="PRO_5046351807" evidence="2">
    <location>
        <begin position="28"/>
        <end position="749"/>
    </location>
</feature>
<feature type="region of interest" description="Disordered" evidence="1">
    <location>
        <begin position="303"/>
        <end position="324"/>
    </location>
</feature>
<evidence type="ECO:0000259" key="4">
    <source>
        <dbReference type="Pfam" id="PF16378"/>
    </source>
</evidence>
<evidence type="ECO:0000256" key="2">
    <source>
        <dbReference type="SAM" id="SignalP"/>
    </source>
</evidence>
<feature type="compositionally biased region" description="Basic and acidic residues" evidence="1">
    <location>
        <begin position="303"/>
        <end position="319"/>
    </location>
</feature>
<evidence type="ECO:0000313" key="5">
    <source>
        <dbReference type="EMBL" id="MDM8326329.1"/>
    </source>
</evidence>